<dbReference type="GO" id="GO:0009288">
    <property type="term" value="C:bacterial-type flagellum"/>
    <property type="evidence" value="ECO:0007669"/>
    <property type="project" value="UniProtKB-SubCell"/>
</dbReference>
<dbReference type="PANTHER" id="PTHR42792">
    <property type="entry name" value="FLAGELLIN"/>
    <property type="match status" value="1"/>
</dbReference>
<gene>
    <name evidence="7" type="ORF">SAMN02745671_02456</name>
</gene>
<keyword evidence="4" id="KW-0964">Secreted</keyword>
<protein>
    <recommendedName>
        <fullName evidence="2 4">Flagellin</fullName>
    </recommendedName>
</protein>
<name>A0A1M6FZV6_9FIRM</name>
<feature type="domain" description="Flagellin N-terminal" evidence="5">
    <location>
        <begin position="24"/>
        <end position="158"/>
    </location>
</feature>
<dbReference type="PRINTS" id="PR00207">
    <property type="entry name" value="FLAGELLIN"/>
</dbReference>
<reference evidence="7 8" key="1">
    <citation type="submission" date="2016-11" db="EMBL/GenBank/DDBJ databases">
        <authorList>
            <person name="Jaros S."/>
            <person name="Januszkiewicz K."/>
            <person name="Wedrychowicz H."/>
        </authorList>
    </citation>
    <scope>NUCLEOTIDE SEQUENCE [LARGE SCALE GENOMIC DNA]</scope>
    <source>
        <strain evidence="7 8">DSM 3074</strain>
    </source>
</reference>
<evidence type="ECO:0000259" key="6">
    <source>
        <dbReference type="Pfam" id="PF00700"/>
    </source>
</evidence>
<feature type="domain" description="Flagellin C-terminal" evidence="6">
    <location>
        <begin position="370"/>
        <end position="455"/>
    </location>
</feature>
<evidence type="ECO:0000256" key="3">
    <source>
        <dbReference type="ARBA" id="ARBA00023143"/>
    </source>
</evidence>
<dbReference type="EMBL" id="FQYW01000025">
    <property type="protein sequence ID" value="SHJ03187.1"/>
    <property type="molecule type" value="Genomic_DNA"/>
</dbReference>
<dbReference type="Gene3D" id="1.20.1330.10">
    <property type="entry name" value="f41 fragment of flagellin, N-terminal domain"/>
    <property type="match status" value="2"/>
</dbReference>
<dbReference type="InterPro" id="IPR001029">
    <property type="entry name" value="Flagellin_N"/>
</dbReference>
<proteinExistence type="inferred from homology"/>
<comment type="function">
    <text evidence="4">Flagellin is the subunit protein which polymerizes to form the filaments of bacterial flagella.</text>
</comment>
<dbReference type="InterPro" id="IPR001492">
    <property type="entry name" value="Flagellin"/>
</dbReference>
<evidence type="ECO:0000313" key="7">
    <source>
        <dbReference type="EMBL" id="SHJ03187.1"/>
    </source>
</evidence>
<keyword evidence="7" id="KW-0282">Flagellum</keyword>
<dbReference type="Pfam" id="PF00669">
    <property type="entry name" value="Flagellin_N"/>
    <property type="match status" value="1"/>
</dbReference>
<dbReference type="Proteomes" id="UP000191240">
    <property type="component" value="Unassembled WGS sequence"/>
</dbReference>
<evidence type="ECO:0000256" key="1">
    <source>
        <dbReference type="ARBA" id="ARBA00005709"/>
    </source>
</evidence>
<evidence type="ECO:0000256" key="2">
    <source>
        <dbReference type="ARBA" id="ARBA00020110"/>
    </source>
</evidence>
<keyword evidence="7" id="KW-0966">Cell projection</keyword>
<dbReference type="SUPFAM" id="SSF64518">
    <property type="entry name" value="Phase 1 flagellin"/>
    <property type="match status" value="1"/>
</dbReference>
<keyword evidence="3 4" id="KW-0975">Bacterial flagellum</keyword>
<evidence type="ECO:0000313" key="8">
    <source>
        <dbReference type="Proteomes" id="UP000191240"/>
    </source>
</evidence>
<evidence type="ECO:0000259" key="5">
    <source>
        <dbReference type="Pfam" id="PF00669"/>
    </source>
</evidence>
<dbReference type="Gene3D" id="6.10.10.10">
    <property type="entry name" value="Flagellar export chaperone, C-terminal domain"/>
    <property type="match status" value="1"/>
</dbReference>
<comment type="subcellular location">
    <subcellularLocation>
        <location evidence="4">Secreted</location>
    </subcellularLocation>
    <subcellularLocation>
        <location evidence="4">Bacterial flagellum</location>
    </subcellularLocation>
</comment>
<sequence>MSWSIKDDTLATGREVIRMATIGSYAQQLSLLNKMNYNYKMAMKSANQVATGNRVNSAKDDTSIYAIGKRMDVEIGALGQATSNVQTGNSMLNVASGAMDNTLDILTTLKEKAIAAANSTAKDSDRATIQKELNQYIDQINDNSLVTYNGKYLLNGSNKAATLETNQAYTNSSLGLDTTGATKLTDLTRRQGDSLNIDATDTVNVSFVKDGKTYSTSFTAGEYTLEDIFKKANEAGAGDVFDTSSMDTATSVIGTDASGKELHTVDDQNAVTVKAAQAGTAGSIAGFTISVTDAEGNVKKSTNTALDDFTETIGAADTRGDNSLVLHTGSESTQNMHVAFGDTSARGLGLQGSDGSYLSVGTQEDANAAINVIDNAINRILDHQTSVGAMQSRLDYTHNNLVTQQTNVTDAMTTIIGSDMAKAITQFTSYNIQMQASQAMLAQSMSNSSWFLNLLQ</sequence>
<organism evidence="7 8">
    <name type="scientific">Anaerovibrio lipolyticus DSM 3074</name>
    <dbReference type="NCBI Taxonomy" id="1120997"/>
    <lineage>
        <taxon>Bacteria</taxon>
        <taxon>Bacillati</taxon>
        <taxon>Bacillota</taxon>
        <taxon>Negativicutes</taxon>
        <taxon>Selenomonadales</taxon>
        <taxon>Selenomonadaceae</taxon>
        <taxon>Anaerovibrio</taxon>
    </lineage>
</organism>
<dbReference type="PANTHER" id="PTHR42792:SF2">
    <property type="entry name" value="FLAGELLIN"/>
    <property type="match status" value="1"/>
</dbReference>
<comment type="similarity">
    <text evidence="1 4">Belongs to the bacterial flagellin family.</text>
</comment>
<dbReference type="InterPro" id="IPR046358">
    <property type="entry name" value="Flagellin_C"/>
</dbReference>
<dbReference type="AlphaFoldDB" id="A0A1M6FZV6"/>
<dbReference type="GO" id="GO:0005198">
    <property type="term" value="F:structural molecule activity"/>
    <property type="evidence" value="ECO:0007669"/>
    <property type="project" value="UniProtKB-UniRule"/>
</dbReference>
<dbReference type="Pfam" id="PF00700">
    <property type="entry name" value="Flagellin_C"/>
    <property type="match status" value="1"/>
</dbReference>
<evidence type="ECO:0000256" key="4">
    <source>
        <dbReference type="RuleBase" id="RU362073"/>
    </source>
</evidence>
<dbReference type="InterPro" id="IPR042187">
    <property type="entry name" value="Flagellin_C_sub2"/>
</dbReference>
<accession>A0A1M6FZV6</accession>
<dbReference type="GO" id="GO:0005576">
    <property type="term" value="C:extracellular region"/>
    <property type="evidence" value="ECO:0007669"/>
    <property type="project" value="UniProtKB-SubCell"/>
</dbReference>
<keyword evidence="7" id="KW-0969">Cilium</keyword>